<feature type="region of interest" description="Disordered" evidence="1">
    <location>
        <begin position="148"/>
        <end position="171"/>
    </location>
</feature>
<dbReference type="EMBL" id="SDMP01000020">
    <property type="protein sequence ID" value="RYQ82799.1"/>
    <property type="molecule type" value="Genomic_DNA"/>
</dbReference>
<evidence type="ECO:0000256" key="1">
    <source>
        <dbReference type="SAM" id="MobiDB-lite"/>
    </source>
</evidence>
<keyword evidence="4" id="KW-1185">Reference proteome</keyword>
<reference evidence="3 4" key="1">
    <citation type="submission" date="2019-01" db="EMBL/GenBank/DDBJ databases">
        <title>Sequencing of cultivated peanut Arachis hypogaea provides insights into genome evolution and oil improvement.</title>
        <authorList>
            <person name="Chen X."/>
        </authorList>
    </citation>
    <scope>NUCLEOTIDE SEQUENCE [LARGE SCALE GENOMIC DNA]</scope>
    <source>
        <strain evidence="4">cv. Fuhuasheng</strain>
        <tissue evidence="3">Leaves</tissue>
    </source>
</reference>
<feature type="domain" description="DUF4218" evidence="2">
    <location>
        <begin position="21"/>
        <end position="58"/>
    </location>
</feature>
<organism evidence="3 4">
    <name type="scientific">Arachis hypogaea</name>
    <name type="common">Peanut</name>
    <dbReference type="NCBI Taxonomy" id="3818"/>
    <lineage>
        <taxon>Eukaryota</taxon>
        <taxon>Viridiplantae</taxon>
        <taxon>Streptophyta</taxon>
        <taxon>Embryophyta</taxon>
        <taxon>Tracheophyta</taxon>
        <taxon>Spermatophyta</taxon>
        <taxon>Magnoliopsida</taxon>
        <taxon>eudicotyledons</taxon>
        <taxon>Gunneridae</taxon>
        <taxon>Pentapetalae</taxon>
        <taxon>rosids</taxon>
        <taxon>fabids</taxon>
        <taxon>Fabales</taxon>
        <taxon>Fabaceae</taxon>
        <taxon>Papilionoideae</taxon>
        <taxon>50 kb inversion clade</taxon>
        <taxon>dalbergioids sensu lato</taxon>
        <taxon>Dalbergieae</taxon>
        <taxon>Pterocarpus clade</taxon>
        <taxon>Arachis</taxon>
    </lineage>
</organism>
<gene>
    <name evidence="3" type="ORF">Ahy_B10g101369</name>
</gene>
<dbReference type="PANTHER" id="PTHR48451:SF1">
    <property type="entry name" value="DUF4218 DOMAIN-CONTAINING PROTEIN"/>
    <property type="match status" value="1"/>
</dbReference>
<dbReference type="InterPro" id="IPR025452">
    <property type="entry name" value="DUF4218"/>
</dbReference>
<evidence type="ECO:0000313" key="3">
    <source>
        <dbReference type="EMBL" id="RYQ82799.1"/>
    </source>
</evidence>
<proteinExistence type="predicted"/>
<accession>A0A444WZE7</accession>
<evidence type="ECO:0000259" key="2">
    <source>
        <dbReference type="Pfam" id="PF13960"/>
    </source>
</evidence>
<dbReference type="Pfam" id="PF13960">
    <property type="entry name" value="DUF4218"/>
    <property type="match status" value="1"/>
</dbReference>
<protein>
    <recommendedName>
        <fullName evidence="2">DUF4218 domain-containing protein</fullName>
    </recommendedName>
</protein>
<dbReference type="AlphaFoldDB" id="A0A444WZE7"/>
<sequence length="220" mass="25581">MKEEKENYIRNLLNTWRLKQYGTTEGSIAEGYLSEEILTFCSRYLDNTETRINRPWRVDDEPVDVLHNSEESMFPTIEKALGAVSHFELTPIEKHQAHHHVLVNCDAVVLMEILPEYSGEIVPDSLDGEESDSKDNLDEISSVAVDRSMQIDLNKVPDEEDETLEDQQDKQDDIHVKQKCFDLNKMPWYGDEISDPLKREAHRFITEYFLPGQYDVGEKF</sequence>
<comment type="caution">
    <text evidence="3">The sequence shown here is derived from an EMBL/GenBank/DDBJ whole genome shotgun (WGS) entry which is preliminary data.</text>
</comment>
<evidence type="ECO:0000313" key="4">
    <source>
        <dbReference type="Proteomes" id="UP000289738"/>
    </source>
</evidence>
<name>A0A444WZE7_ARAHY</name>
<dbReference type="Proteomes" id="UP000289738">
    <property type="component" value="Chromosome B10"/>
</dbReference>
<dbReference type="PANTHER" id="PTHR48451">
    <property type="entry name" value="DUF4218 DOMAIN-CONTAINING PROTEIN"/>
    <property type="match status" value="1"/>
</dbReference>